<name>A0A1G7XSC2_9FLAO</name>
<organism evidence="1 2">
    <name type="scientific">Psychroflexus sediminis</name>
    <dbReference type="NCBI Taxonomy" id="470826"/>
    <lineage>
        <taxon>Bacteria</taxon>
        <taxon>Pseudomonadati</taxon>
        <taxon>Bacteroidota</taxon>
        <taxon>Flavobacteriia</taxon>
        <taxon>Flavobacteriales</taxon>
        <taxon>Flavobacteriaceae</taxon>
        <taxon>Psychroflexus</taxon>
    </lineage>
</organism>
<accession>A0A1G7XSC2</accession>
<dbReference type="InterPro" id="IPR029058">
    <property type="entry name" value="AB_hydrolase_fold"/>
</dbReference>
<sequence length="226" mass="26466">MEVIKVYMMPGMAANPTVFERIELPEKEFKIIWLTWKIPKKEESLTDYAKRMTEEVTTREAVVLIGVSFGGVLVQEMSKYLNLKRLIIISSVKTKHELPKRMKFARDTGVYKVLPTGLLDYITHIEKLPLGDLIRKRLKLYQQYLSINDKEYLNWAIKEMLCWNQDKPIENIIHIHGDEDLVFPIKNIENSIVIPKGTHIMILVKYKWFNKHLPELISEGKISSQL</sequence>
<dbReference type="STRING" id="470826.SAMN04488027_109101"/>
<protein>
    <recommendedName>
        <fullName evidence="3">Pimeloyl-ACP methyl ester carboxylesterase</fullName>
    </recommendedName>
</protein>
<keyword evidence="2" id="KW-1185">Reference proteome</keyword>
<evidence type="ECO:0000313" key="2">
    <source>
        <dbReference type="Proteomes" id="UP000199296"/>
    </source>
</evidence>
<evidence type="ECO:0008006" key="3">
    <source>
        <dbReference type="Google" id="ProtNLM"/>
    </source>
</evidence>
<dbReference type="AlphaFoldDB" id="A0A1G7XSC2"/>
<evidence type="ECO:0000313" key="1">
    <source>
        <dbReference type="EMBL" id="SDG87112.1"/>
    </source>
</evidence>
<reference evidence="1 2" key="1">
    <citation type="submission" date="2016-10" db="EMBL/GenBank/DDBJ databases">
        <authorList>
            <person name="de Groot N.N."/>
        </authorList>
    </citation>
    <scope>NUCLEOTIDE SEQUENCE [LARGE SCALE GENOMIC DNA]</scope>
    <source>
        <strain evidence="1 2">DSM 19803</strain>
    </source>
</reference>
<gene>
    <name evidence="1" type="ORF">SAMN04488027_109101</name>
</gene>
<dbReference type="Proteomes" id="UP000199296">
    <property type="component" value="Unassembled WGS sequence"/>
</dbReference>
<proteinExistence type="predicted"/>
<dbReference type="Gene3D" id="3.40.50.1820">
    <property type="entry name" value="alpha/beta hydrolase"/>
    <property type="match status" value="1"/>
</dbReference>
<dbReference type="SUPFAM" id="SSF53474">
    <property type="entry name" value="alpha/beta-Hydrolases"/>
    <property type="match status" value="1"/>
</dbReference>
<dbReference type="EMBL" id="FNCW01000009">
    <property type="protein sequence ID" value="SDG87112.1"/>
    <property type="molecule type" value="Genomic_DNA"/>
</dbReference>